<protein>
    <submittedName>
        <fullName evidence="2">Uncharacterized protein</fullName>
    </submittedName>
</protein>
<evidence type="ECO:0000313" key="2">
    <source>
        <dbReference type="EMBL" id="KAK1439831.1"/>
    </source>
</evidence>
<reference evidence="2" key="1">
    <citation type="journal article" date="2023" name="bioRxiv">
        <title>Improved chromosome-level genome assembly for marigold (Tagetes erecta).</title>
        <authorList>
            <person name="Jiang F."/>
            <person name="Yuan L."/>
            <person name="Wang S."/>
            <person name="Wang H."/>
            <person name="Xu D."/>
            <person name="Wang A."/>
            <person name="Fan W."/>
        </authorList>
    </citation>
    <scope>NUCLEOTIDE SEQUENCE</scope>
    <source>
        <strain evidence="2">WSJ</strain>
        <tissue evidence="2">Leaf</tissue>
    </source>
</reference>
<keyword evidence="3" id="KW-1185">Reference proteome</keyword>
<gene>
    <name evidence="2" type="ORF">QVD17_05653</name>
</gene>
<sequence>MLHLHLWIIFAMPLFPLLENDTEGVWIVVIALRIIMHGFQLPSSKYNNICLYINNEIASTIQSYAFNDVAAVDKEKKLNNC</sequence>
<comment type="caution">
    <text evidence="2">The sequence shown here is derived from an EMBL/GenBank/DDBJ whole genome shotgun (WGS) entry which is preliminary data.</text>
</comment>
<proteinExistence type="predicted"/>
<dbReference type="AlphaFoldDB" id="A0AAD8PBP6"/>
<evidence type="ECO:0000256" key="1">
    <source>
        <dbReference type="SAM" id="SignalP"/>
    </source>
</evidence>
<organism evidence="2 3">
    <name type="scientific">Tagetes erecta</name>
    <name type="common">African marigold</name>
    <dbReference type="NCBI Taxonomy" id="13708"/>
    <lineage>
        <taxon>Eukaryota</taxon>
        <taxon>Viridiplantae</taxon>
        <taxon>Streptophyta</taxon>
        <taxon>Embryophyta</taxon>
        <taxon>Tracheophyta</taxon>
        <taxon>Spermatophyta</taxon>
        <taxon>Magnoliopsida</taxon>
        <taxon>eudicotyledons</taxon>
        <taxon>Gunneridae</taxon>
        <taxon>Pentapetalae</taxon>
        <taxon>asterids</taxon>
        <taxon>campanulids</taxon>
        <taxon>Asterales</taxon>
        <taxon>Asteraceae</taxon>
        <taxon>Asteroideae</taxon>
        <taxon>Heliantheae alliance</taxon>
        <taxon>Tageteae</taxon>
        <taxon>Tagetes</taxon>
    </lineage>
</organism>
<feature type="signal peptide" evidence="1">
    <location>
        <begin position="1"/>
        <end position="24"/>
    </location>
</feature>
<dbReference type="Proteomes" id="UP001229421">
    <property type="component" value="Unassembled WGS sequence"/>
</dbReference>
<keyword evidence="1" id="KW-0732">Signal</keyword>
<feature type="chain" id="PRO_5042281307" evidence="1">
    <location>
        <begin position="25"/>
        <end position="81"/>
    </location>
</feature>
<accession>A0AAD8PBP6</accession>
<evidence type="ECO:0000313" key="3">
    <source>
        <dbReference type="Proteomes" id="UP001229421"/>
    </source>
</evidence>
<dbReference type="EMBL" id="JAUHHV010000001">
    <property type="protein sequence ID" value="KAK1439831.1"/>
    <property type="molecule type" value="Genomic_DNA"/>
</dbReference>
<name>A0AAD8PBP6_TARER</name>